<organism evidence="1">
    <name type="scientific">Haptolina ericina</name>
    <dbReference type="NCBI Taxonomy" id="156174"/>
    <lineage>
        <taxon>Eukaryota</taxon>
        <taxon>Haptista</taxon>
        <taxon>Haptophyta</taxon>
        <taxon>Prymnesiophyceae</taxon>
        <taxon>Prymnesiales</taxon>
        <taxon>Prymnesiaceae</taxon>
        <taxon>Haptolina</taxon>
    </lineage>
</organism>
<protein>
    <submittedName>
        <fullName evidence="1">Uncharacterized protein</fullName>
    </submittedName>
</protein>
<gene>
    <name evidence="1" type="ORF">HERI1096_LOCUS32599</name>
</gene>
<sequence>MHCSLRHVVGFTTDEEALRRLLMASQADAAIVMADVDEHAIDLQISDSESLTSALLLRKIESQMDVASKFTLITQFLDAHTQRLFSRQPGLLSGAAGTAPKGSAGLDEPSALRKLDEAQTVHFHRNYMETAALSVSAYSNAIWQSFLMLLDASSASQIQALDVAACVPRKWLVGPEALPLCFNELAAVLTESQLGVLIGWQRLQDRSGEAATAAARVVGGRQSAIGFMRGTAMGAVDAIRRAAFHGPAATTDTISYQTCELNPGKTTGLYWQSGDRLLFVSGPHSRPIGAPAPEQMNA</sequence>
<accession>A0A7S3BLW5</accession>
<dbReference type="EMBL" id="HBHX01059017">
    <property type="protein sequence ID" value="CAE0139128.1"/>
    <property type="molecule type" value="Transcribed_RNA"/>
</dbReference>
<dbReference type="AlphaFoldDB" id="A0A7S3BLW5"/>
<proteinExistence type="predicted"/>
<name>A0A7S3BLW5_9EUKA</name>
<reference evidence="1" key="1">
    <citation type="submission" date="2021-01" db="EMBL/GenBank/DDBJ databases">
        <authorList>
            <person name="Corre E."/>
            <person name="Pelletier E."/>
            <person name="Niang G."/>
            <person name="Scheremetjew M."/>
            <person name="Finn R."/>
            <person name="Kale V."/>
            <person name="Holt S."/>
            <person name="Cochrane G."/>
            <person name="Meng A."/>
            <person name="Brown T."/>
            <person name="Cohen L."/>
        </authorList>
    </citation>
    <scope>NUCLEOTIDE SEQUENCE</scope>
    <source>
        <strain evidence="1">CCMP281</strain>
    </source>
</reference>
<evidence type="ECO:0000313" key="1">
    <source>
        <dbReference type="EMBL" id="CAE0139128.1"/>
    </source>
</evidence>